<name>A0A9D1DAC6_9FIRM</name>
<comment type="caution">
    <text evidence="2">The sequence shown here is derived from an EMBL/GenBank/DDBJ whole genome shotgun (WGS) entry which is preliminary data.</text>
</comment>
<protein>
    <submittedName>
        <fullName evidence="2">DUF3343 domain-containing protein</fullName>
    </submittedName>
</protein>
<dbReference type="InterPro" id="IPR021778">
    <property type="entry name" value="Se/S_carrier-like"/>
</dbReference>
<dbReference type="Proteomes" id="UP000824179">
    <property type="component" value="Unassembled WGS sequence"/>
</dbReference>
<gene>
    <name evidence="2" type="ORF">IAB90_01410</name>
</gene>
<evidence type="ECO:0000259" key="1">
    <source>
        <dbReference type="Pfam" id="PF11823"/>
    </source>
</evidence>
<dbReference type="AlphaFoldDB" id="A0A9D1DAC6"/>
<evidence type="ECO:0000313" key="3">
    <source>
        <dbReference type="Proteomes" id="UP000824179"/>
    </source>
</evidence>
<organism evidence="2 3">
    <name type="scientific">Candidatus Coproplasma stercoripullorum</name>
    <dbReference type="NCBI Taxonomy" id="2840751"/>
    <lineage>
        <taxon>Bacteria</taxon>
        <taxon>Bacillati</taxon>
        <taxon>Bacillota</taxon>
        <taxon>Clostridia</taxon>
        <taxon>Eubacteriales</taxon>
        <taxon>Candidatus Coproplasma</taxon>
    </lineage>
</organism>
<reference evidence="2" key="2">
    <citation type="journal article" date="2021" name="PeerJ">
        <title>Extensive microbial diversity within the chicken gut microbiome revealed by metagenomics and culture.</title>
        <authorList>
            <person name="Gilroy R."/>
            <person name="Ravi A."/>
            <person name="Getino M."/>
            <person name="Pursley I."/>
            <person name="Horton D.L."/>
            <person name="Alikhan N.F."/>
            <person name="Baker D."/>
            <person name="Gharbi K."/>
            <person name="Hall N."/>
            <person name="Watson M."/>
            <person name="Adriaenssens E.M."/>
            <person name="Foster-Nyarko E."/>
            <person name="Jarju S."/>
            <person name="Secka A."/>
            <person name="Antonio M."/>
            <person name="Oren A."/>
            <person name="Chaudhuri R.R."/>
            <person name="La Ragione R."/>
            <person name="Hildebrand F."/>
            <person name="Pallen M.J."/>
        </authorList>
    </citation>
    <scope>NUCLEOTIDE SEQUENCE</scope>
    <source>
        <strain evidence="2">ChiW25-3613</strain>
    </source>
</reference>
<feature type="domain" description="Putative Se/S carrier protein-like" evidence="1">
    <location>
        <begin position="4"/>
        <end position="63"/>
    </location>
</feature>
<sequence>MTEILAVFRSRTQAIDCKTKLCAHGVPAAVVATPSELKLGCGFSVKFPAGIQKTAKLIIARAGYSAFYGYVSMISGPNGYFIKKR</sequence>
<evidence type="ECO:0000313" key="2">
    <source>
        <dbReference type="EMBL" id="HIR39017.1"/>
    </source>
</evidence>
<reference evidence="2" key="1">
    <citation type="submission" date="2020-10" db="EMBL/GenBank/DDBJ databases">
        <authorList>
            <person name="Gilroy R."/>
        </authorList>
    </citation>
    <scope>NUCLEOTIDE SEQUENCE</scope>
    <source>
        <strain evidence="2">ChiW25-3613</strain>
    </source>
</reference>
<accession>A0A9D1DAC6</accession>
<dbReference type="Pfam" id="PF11823">
    <property type="entry name" value="Se_S_carrier"/>
    <property type="match status" value="1"/>
</dbReference>
<proteinExistence type="predicted"/>
<dbReference type="EMBL" id="DVHB01000028">
    <property type="protein sequence ID" value="HIR39017.1"/>
    <property type="molecule type" value="Genomic_DNA"/>
</dbReference>